<accession>A0A2M8HD18</accession>
<dbReference type="Pfam" id="PF01844">
    <property type="entry name" value="HNH"/>
    <property type="match status" value="1"/>
</dbReference>
<dbReference type="OrthoDB" id="9802640at2"/>
<dbReference type="RefSeq" id="WP_100858665.1">
    <property type="nucleotide sequence ID" value="NZ_PGCP01000004.1"/>
</dbReference>
<evidence type="ECO:0000259" key="1">
    <source>
        <dbReference type="Pfam" id="PF01844"/>
    </source>
</evidence>
<evidence type="ECO:0000313" key="3">
    <source>
        <dbReference type="Proteomes" id="UP000232060"/>
    </source>
</evidence>
<comment type="caution">
    <text evidence="2">The sequence shown here is derived from an EMBL/GenBank/DDBJ whole genome shotgun (WGS) entry which is preliminary data.</text>
</comment>
<keyword evidence="3" id="KW-1185">Reference proteome</keyword>
<feature type="domain" description="HNH" evidence="1">
    <location>
        <begin position="226"/>
        <end position="280"/>
    </location>
</feature>
<dbReference type="Proteomes" id="UP000232060">
    <property type="component" value="Unassembled WGS sequence"/>
</dbReference>
<keyword evidence="2" id="KW-0378">Hydrolase</keyword>
<sequence>MQLFFHDVGLKGATADFPKTIYSDIAISDIVAQCPIELRASISESLLNEFPDGWCNVWGVPLGAKSVINQLTYNDVMLLIKSTGGLEEIPVLCHVKLFPKEQLLELSKFLWGSTHFPYIFFFKTQDIDLNWTQFKSDVDYLPKFRPSGNVYRVKSERLLRFGGASGYVKTLIKKEPISLPPLPLSLKESEIDEEYNEGSRETREATFFKRNRKLVLDAKKTYGYNCQICDFNFEETYGELGFEFIECHHINPLSERDFDLPTTIEDVLVVCSNCHKMLHKTRPALHPLQLKSLLFKK</sequence>
<evidence type="ECO:0000313" key="2">
    <source>
        <dbReference type="EMBL" id="PJC94445.1"/>
    </source>
</evidence>
<dbReference type="EMBL" id="PGCP01000004">
    <property type="protein sequence ID" value="PJC94445.1"/>
    <property type="molecule type" value="Genomic_DNA"/>
</dbReference>
<protein>
    <submittedName>
        <fullName evidence="2">Restriction endonuclease</fullName>
    </submittedName>
</protein>
<dbReference type="InterPro" id="IPR002711">
    <property type="entry name" value="HNH"/>
</dbReference>
<dbReference type="AlphaFoldDB" id="A0A2M8HD18"/>
<proteinExistence type="predicted"/>
<keyword evidence="2" id="KW-0540">Nuclease</keyword>
<dbReference type="GO" id="GO:0004519">
    <property type="term" value="F:endonuclease activity"/>
    <property type="evidence" value="ECO:0007669"/>
    <property type="project" value="UniProtKB-KW"/>
</dbReference>
<dbReference type="GO" id="GO:0003676">
    <property type="term" value="F:nucleic acid binding"/>
    <property type="evidence" value="ECO:0007669"/>
    <property type="project" value="InterPro"/>
</dbReference>
<name>A0A2M8HD18_9GAMM</name>
<keyword evidence="2" id="KW-0255">Endonuclease</keyword>
<reference evidence="2 3" key="1">
    <citation type="submission" date="2017-11" db="EMBL/GenBank/DDBJ databases">
        <title>Draft genome sequence of environmental isolate Aeromonas lusitania sp. nov. MDC 2473.</title>
        <authorList>
            <person name="Colston S.M."/>
            <person name="Navarro A."/>
            <person name="Martinez-Murcia A.J."/>
            <person name="Graf J."/>
        </authorList>
    </citation>
    <scope>NUCLEOTIDE SEQUENCE [LARGE SCALE GENOMIC DNA]</scope>
    <source>
        <strain evidence="2 3">MDC 2473</strain>
    </source>
</reference>
<organism evidence="2 3">
    <name type="scientific">Aeromonas lusitana</name>
    <dbReference type="NCBI Taxonomy" id="931529"/>
    <lineage>
        <taxon>Bacteria</taxon>
        <taxon>Pseudomonadati</taxon>
        <taxon>Pseudomonadota</taxon>
        <taxon>Gammaproteobacteria</taxon>
        <taxon>Aeromonadales</taxon>
        <taxon>Aeromonadaceae</taxon>
        <taxon>Aeromonas</taxon>
    </lineage>
</organism>
<gene>
    <name evidence="2" type="ORF">CUC44_03855</name>
</gene>
<dbReference type="CDD" id="cd00085">
    <property type="entry name" value="HNHc"/>
    <property type="match status" value="1"/>
</dbReference>
<dbReference type="InterPro" id="IPR003615">
    <property type="entry name" value="HNH_nuc"/>
</dbReference>
<dbReference type="GO" id="GO:0008270">
    <property type="term" value="F:zinc ion binding"/>
    <property type="evidence" value="ECO:0007669"/>
    <property type="project" value="InterPro"/>
</dbReference>
<dbReference type="Gene3D" id="1.10.30.50">
    <property type="match status" value="1"/>
</dbReference>